<dbReference type="KEGG" id="gsu:GSU0176"/>
<feature type="coiled-coil region" evidence="1">
    <location>
        <begin position="60"/>
        <end position="90"/>
    </location>
</feature>
<evidence type="ECO:0000313" key="4">
    <source>
        <dbReference type="Proteomes" id="UP000000577"/>
    </source>
</evidence>
<reference evidence="3 4" key="2">
    <citation type="journal article" date="2012" name="BMC Genomics">
        <title>Comparative genomic analysis of Geobacter sulfurreducens KN400, a strain with enhanced capacity for extracellular electron transfer and electricity production.</title>
        <authorList>
            <person name="Butler J.E."/>
            <person name="Young N.D."/>
            <person name="Aklujkar M."/>
            <person name="Lovley D.R."/>
        </authorList>
    </citation>
    <scope>NUCLEOTIDE SEQUENCE [LARGE SCALE GENOMIC DNA]</scope>
    <source>
        <strain evidence="4">ATCC 51573 / DSM 12127 / PCA</strain>
    </source>
</reference>
<organism evidence="3 4">
    <name type="scientific">Geobacter sulfurreducens (strain ATCC 51573 / DSM 12127 / PCA)</name>
    <dbReference type="NCBI Taxonomy" id="243231"/>
    <lineage>
        <taxon>Bacteria</taxon>
        <taxon>Pseudomonadati</taxon>
        <taxon>Thermodesulfobacteriota</taxon>
        <taxon>Desulfuromonadia</taxon>
        <taxon>Geobacterales</taxon>
        <taxon>Geobacteraceae</taxon>
        <taxon>Geobacter</taxon>
    </lineage>
</organism>
<dbReference type="FunCoup" id="Q74GR9">
    <property type="interactions" value="23"/>
</dbReference>
<dbReference type="Pfam" id="PF09350">
    <property type="entry name" value="DJC28_CD"/>
    <property type="match status" value="1"/>
</dbReference>
<evidence type="ECO:0000259" key="2">
    <source>
        <dbReference type="Pfam" id="PF09350"/>
    </source>
</evidence>
<gene>
    <name evidence="3" type="ordered locus">GSU0176</name>
</gene>
<accession>Q74GR9</accession>
<keyword evidence="4" id="KW-1185">Reference proteome</keyword>
<dbReference type="STRING" id="243231.GSU0176"/>
<dbReference type="EnsemblBacteria" id="AAR33511">
    <property type="protein sequence ID" value="AAR33511"/>
    <property type="gene ID" value="GSU0176"/>
</dbReference>
<dbReference type="AlphaFoldDB" id="Q74GR9"/>
<dbReference type="RefSeq" id="WP_010940851.1">
    <property type="nucleotide sequence ID" value="NC_002939.5"/>
</dbReference>
<dbReference type="EMBL" id="AE017180">
    <property type="protein sequence ID" value="AAR33511.1"/>
    <property type="molecule type" value="Genomic_DNA"/>
</dbReference>
<evidence type="ECO:0000256" key="1">
    <source>
        <dbReference type="SAM" id="Coils"/>
    </source>
</evidence>
<reference evidence="3 4" key="1">
    <citation type="journal article" date="2003" name="Science">
        <title>Genome of Geobacter sulfurreducens: metal reduction in subsurface environments.</title>
        <authorList>
            <person name="Methe B.A."/>
            <person name="Nelson K.E."/>
            <person name="Eisen J.A."/>
            <person name="Paulsen I.T."/>
            <person name="Nelson W."/>
            <person name="Heidelberg J.F."/>
            <person name="Wu D."/>
            <person name="Wu M."/>
            <person name="Ward N."/>
            <person name="Beanan M.J."/>
            <person name="Dodson R.J."/>
            <person name="Madupu R."/>
            <person name="Brinkac L.M."/>
            <person name="Daugherty S.C."/>
            <person name="DeBoy R.T."/>
            <person name="Durkin A.S."/>
            <person name="Gwinn M."/>
            <person name="Kolonay J.F."/>
            <person name="Sullivan S.A."/>
            <person name="Haft D.H."/>
            <person name="Selengut J."/>
            <person name="Davidsen T.M."/>
            <person name="Zafar N."/>
            <person name="White O."/>
            <person name="Tran B."/>
            <person name="Romero C."/>
            <person name="Forberger H.A."/>
            <person name="Weidman J."/>
            <person name="Khouri H."/>
            <person name="Feldblyum T.V."/>
            <person name="Utterback T.R."/>
            <person name="Van Aken S.E."/>
            <person name="Lovley D.R."/>
            <person name="Fraser C.M."/>
        </authorList>
    </citation>
    <scope>NUCLEOTIDE SEQUENCE [LARGE SCALE GENOMIC DNA]</scope>
    <source>
        <strain evidence="4">ATCC 51573 / DSM 12127 / PCA</strain>
    </source>
</reference>
<protein>
    <recommendedName>
        <fullName evidence="2">DnaJ homologue subfamily C member 28 conserved domain-containing protein</fullName>
    </recommendedName>
</protein>
<dbReference type="PANTHER" id="PTHR39158:SF1">
    <property type="entry name" value="DNAJ HOMOLOG SUBFAMILY C MEMBER 28"/>
    <property type="match status" value="1"/>
</dbReference>
<dbReference type="Proteomes" id="UP000000577">
    <property type="component" value="Chromosome"/>
</dbReference>
<dbReference type="PANTHER" id="PTHR39158">
    <property type="entry name" value="OS08G0560600 PROTEIN"/>
    <property type="match status" value="1"/>
</dbReference>
<sequence>MDILATMAERKIQEAMARGELSNLVGAGKLLAMDEDLSGVPAELRMAYRILKNAGFVPPEVELRKEIVSLRELVNSLEESEERRQRRRELDFKLLKLAMMRNRPMNLDDFPEYRDKVAAKLGGE</sequence>
<keyword evidence="1" id="KW-0175">Coiled coil</keyword>
<name>Q74GR9_GEOSL</name>
<evidence type="ECO:0000313" key="3">
    <source>
        <dbReference type="EMBL" id="AAR33511.1"/>
    </source>
</evidence>
<dbReference type="InterPro" id="IPR018961">
    <property type="entry name" value="DnaJ_homolog_subfam-C_membr-28"/>
</dbReference>
<dbReference type="InParanoid" id="Q74GR9"/>
<dbReference type="HOGENOM" id="CLU_129296_0_1_7"/>
<dbReference type="eggNOG" id="ENOG5032TNY">
    <property type="taxonomic scope" value="Bacteria"/>
</dbReference>
<dbReference type="OrthoDB" id="9798476at2"/>
<feature type="domain" description="DnaJ homologue subfamily C member 28 conserved" evidence="2">
    <location>
        <begin position="7"/>
        <end position="74"/>
    </location>
</feature>
<proteinExistence type="predicted"/>
<dbReference type="PATRIC" id="fig|243231.5.peg.175"/>
<dbReference type="InterPro" id="IPR052573">
    <property type="entry name" value="DnaJ_C_subfamily_28"/>
</dbReference>